<accession>A0AAD9YWL7</accession>
<evidence type="ECO:0000313" key="5">
    <source>
        <dbReference type="Proteomes" id="UP001276659"/>
    </source>
</evidence>
<keyword evidence="1" id="KW-0285">Flavoprotein</keyword>
<dbReference type="PANTHER" id="PTHR23023">
    <property type="entry name" value="DIMETHYLANILINE MONOOXYGENASE"/>
    <property type="match status" value="1"/>
</dbReference>
<organism evidence="4 5">
    <name type="scientific">Lepraria neglecta</name>
    <dbReference type="NCBI Taxonomy" id="209136"/>
    <lineage>
        <taxon>Eukaryota</taxon>
        <taxon>Fungi</taxon>
        <taxon>Dikarya</taxon>
        <taxon>Ascomycota</taxon>
        <taxon>Pezizomycotina</taxon>
        <taxon>Lecanoromycetes</taxon>
        <taxon>OSLEUM clade</taxon>
        <taxon>Lecanoromycetidae</taxon>
        <taxon>Lecanorales</taxon>
        <taxon>Lecanorineae</taxon>
        <taxon>Stereocaulaceae</taxon>
        <taxon>Lepraria</taxon>
    </lineage>
</organism>
<dbReference type="EMBL" id="JASNWA010000011">
    <property type="protein sequence ID" value="KAK3166686.1"/>
    <property type="molecule type" value="Genomic_DNA"/>
</dbReference>
<evidence type="ECO:0008006" key="6">
    <source>
        <dbReference type="Google" id="ProtNLM"/>
    </source>
</evidence>
<evidence type="ECO:0000256" key="1">
    <source>
        <dbReference type="ARBA" id="ARBA00022630"/>
    </source>
</evidence>
<name>A0AAD9YWL7_9LECA</name>
<keyword evidence="5" id="KW-1185">Reference proteome</keyword>
<keyword evidence="2" id="KW-0274">FAD</keyword>
<evidence type="ECO:0000256" key="2">
    <source>
        <dbReference type="ARBA" id="ARBA00022827"/>
    </source>
</evidence>
<dbReference type="AlphaFoldDB" id="A0AAD9YWL7"/>
<dbReference type="InterPro" id="IPR050346">
    <property type="entry name" value="FMO-like"/>
</dbReference>
<evidence type="ECO:0000313" key="4">
    <source>
        <dbReference type="EMBL" id="KAK3166686.1"/>
    </source>
</evidence>
<sequence>MAEFSDRPMAPPPDEEQYYGFFPARYVTEYLESYIDNHVYNETTIRDRIMFSTRVHDLKKTDDGLWTAFCQGGKQIKAAKVIDAEGMTSIPNWRHFDGEQDFQGVIIHHKDFGQSMFLDDPKKQHVAILGGAKSAADVAYAAAKAGKTVSWIIRENGAGPAALLPAEGRGPYVNSNESFYTRLVASFLPNPFGKQSYLERFLHRTWIGRCLVKRMWHHVDKDNRRKVNYHRAEGKGMGFEKLEPETSVFWQNDSSGINQRPDFYSIIATKVHVYRQTINHFTADSVVLSEWKSGRRTHTLPVDVFVMCTGWSPNSSQFDPWTGFDLGLPTPSPTQSRHGKAAWQALEDIGDRNILARFPLLRDPPQYQKVESSVSPFRLYKAMTPIADIQDHSIVFLGRIVVGGNFRVAEVQALWAVAYLEGKLKLERQSMELEIGETVAWCRRRYLNKGDLGSWFFFDVIPYTDMLLDQLGLRSHRRKGWLKDFFGPCRAADLKDLVEEYKKIYPT</sequence>
<keyword evidence="3" id="KW-0560">Oxidoreductase</keyword>
<protein>
    <recommendedName>
        <fullName evidence="6">Flavin-containing monooxygenase</fullName>
    </recommendedName>
</protein>
<dbReference type="GO" id="GO:0016491">
    <property type="term" value="F:oxidoreductase activity"/>
    <property type="evidence" value="ECO:0007669"/>
    <property type="project" value="UniProtKB-KW"/>
</dbReference>
<dbReference type="SUPFAM" id="SSF51905">
    <property type="entry name" value="FAD/NAD(P)-binding domain"/>
    <property type="match status" value="2"/>
</dbReference>
<dbReference type="Proteomes" id="UP001276659">
    <property type="component" value="Unassembled WGS sequence"/>
</dbReference>
<evidence type="ECO:0000256" key="3">
    <source>
        <dbReference type="ARBA" id="ARBA00023002"/>
    </source>
</evidence>
<dbReference type="InterPro" id="IPR036188">
    <property type="entry name" value="FAD/NAD-bd_sf"/>
</dbReference>
<gene>
    <name evidence="4" type="ORF">OEA41_009811</name>
</gene>
<dbReference type="Gene3D" id="3.50.50.60">
    <property type="entry name" value="FAD/NAD(P)-binding domain"/>
    <property type="match status" value="2"/>
</dbReference>
<proteinExistence type="predicted"/>
<dbReference type="Pfam" id="PF13738">
    <property type="entry name" value="Pyr_redox_3"/>
    <property type="match status" value="1"/>
</dbReference>
<comment type="caution">
    <text evidence="4">The sequence shown here is derived from an EMBL/GenBank/DDBJ whole genome shotgun (WGS) entry which is preliminary data.</text>
</comment>
<reference evidence="4" key="1">
    <citation type="submission" date="2022-11" db="EMBL/GenBank/DDBJ databases">
        <title>Chromosomal genome sequence assembly and mating type (MAT) locus characterization of the leprose asexual lichenized fungus Lepraria neglecta (Nyl.) Erichsen.</title>
        <authorList>
            <person name="Allen J.L."/>
            <person name="Pfeffer B."/>
        </authorList>
    </citation>
    <scope>NUCLEOTIDE SEQUENCE</scope>
    <source>
        <strain evidence="4">Allen 5258</strain>
    </source>
</reference>